<dbReference type="Pfam" id="PF03965">
    <property type="entry name" value="Penicillinase_R"/>
    <property type="match status" value="1"/>
</dbReference>
<dbReference type="SUPFAM" id="SSF46785">
    <property type="entry name" value="Winged helix' DNA-binding domain"/>
    <property type="match status" value="1"/>
</dbReference>
<dbReference type="GO" id="GO:0003677">
    <property type="term" value="F:DNA binding"/>
    <property type="evidence" value="ECO:0007669"/>
    <property type="project" value="UniProtKB-KW"/>
</dbReference>
<protein>
    <submittedName>
        <fullName evidence="5">Penicillinase repressor</fullName>
    </submittedName>
</protein>
<evidence type="ECO:0000256" key="1">
    <source>
        <dbReference type="ARBA" id="ARBA00011046"/>
    </source>
</evidence>
<comment type="caution">
    <text evidence="5">The sequence shown here is derived from an EMBL/GenBank/DDBJ whole genome shotgun (WGS) entry which is preliminary data.</text>
</comment>
<proteinExistence type="inferred from homology"/>
<dbReference type="InterPro" id="IPR005650">
    <property type="entry name" value="BlaI_family"/>
</dbReference>
<dbReference type="InterPro" id="IPR036388">
    <property type="entry name" value="WH-like_DNA-bd_sf"/>
</dbReference>
<evidence type="ECO:0000313" key="6">
    <source>
        <dbReference type="Proteomes" id="UP000321424"/>
    </source>
</evidence>
<evidence type="ECO:0000256" key="4">
    <source>
        <dbReference type="ARBA" id="ARBA00023163"/>
    </source>
</evidence>
<dbReference type="Gene3D" id="1.10.10.10">
    <property type="entry name" value="Winged helix-like DNA-binding domain superfamily/Winged helix DNA-binding domain"/>
    <property type="match status" value="1"/>
</dbReference>
<evidence type="ECO:0000313" key="5">
    <source>
        <dbReference type="EMBL" id="GEM36474.1"/>
    </source>
</evidence>
<comment type="similarity">
    <text evidence="1">Belongs to the BlaI transcriptional regulatory family.</text>
</comment>
<keyword evidence="2" id="KW-0805">Transcription regulation</keyword>
<evidence type="ECO:0000256" key="3">
    <source>
        <dbReference type="ARBA" id="ARBA00023125"/>
    </source>
</evidence>
<accession>A0A511M773</accession>
<dbReference type="Proteomes" id="UP000321424">
    <property type="component" value="Unassembled WGS sequence"/>
</dbReference>
<keyword evidence="4" id="KW-0804">Transcription</keyword>
<gene>
    <name evidence="5" type="ORF">NN4_09930</name>
</gene>
<name>A0A511M773_9NOCA</name>
<dbReference type="PIRSF" id="PIRSF019455">
    <property type="entry name" value="CopR_AtkY"/>
    <property type="match status" value="1"/>
</dbReference>
<reference evidence="5 6" key="1">
    <citation type="submission" date="2019-07" db="EMBL/GenBank/DDBJ databases">
        <title>Whole genome shotgun sequence of Nocardia ninae NBRC 108245.</title>
        <authorList>
            <person name="Hosoyama A."/>
            <person name="Uohara A."/>
            <person name="Ohji S."/>
            <person name="Ichikawa N."/>
        </authorList>
    </citation>
    <scope>NUCLEOTIDE SEQUENCE [LARGE SCALE GENOMIC DNA]</scope>
    <source>
        <strain evidence="5 6">NBRC 108245</strain>
    </source>
</reference>
<keyword evidence="6" id="KW-1185">Reference proteome</keyword>
<keyword evidence="3" id="KW-0238">DNA-binding</keyword>
<dbReference type="InterPro" id="IPR036390">
    <property type="entry name" value="WH_DNA-bd_sf"/>
</dbReference>
<dbReference type="AlphaFoldDB" id="A0A511M773"/>
<dbReference type="OrthoDB" id="9813987at2"/>
<organism evidence="5 6">
    <name type="scientific">Nocardia ninae NBRC 108245</name>
    <dbReference type="NCBI Taxonomy" id="1210091"/>
    <lineage>
        <taxon>Bacteria</taxon>
        <taxon>Bacillati</taxon>
        <taxon>Actinomycetota</taxon>
        <taxon>Actinomycetes</taxon>
        <taxon>Mycobacteriales</taxon>
        <taxon>Nocardiaceae</taxon>
        <taxon>Nocardia</taxon>
    </lineage>
</organism>
<sequence length="124" mass="14382">MAHRFGDLEAVVMDRVWSADDTITVREVYEHLLRDREIAYTTVMTIMDNLHRKGWLERTRQGKAYDYWPTLSREQYSAKLMRDALGGGGRSDLVLAHFVEQITEDESAALRTVLRGLAAKRKKR</sequence>
<dbReference type="Gene3D" id="6.10.140.850">
    <property type="match status" value="1"/>
</dbReference>
<evidence type="ECO:0000256" key="2">
    <source>
        <dbReference type="ARBA" id="ARBA00023015"/>
    </source>
</evidence>
<dbReference type="EMBL" id="BJXA01000003">
    <property type="protein sequence ID" value="GEM36474.1"/>
    <property type="molecule type" value="Genomic_DNA"/>
</dbReference>
<dbReference type="RefSeq" id="WP_147128731.1">
    <property type="nucleotide sequence ID" value="NZ_BJXA01000003.1"/>
</dbReference>
<dbReference type="GO" id="GO:0045892">
    <property type="term" value="P:negative regulation of DNA-templated transcription"/>
    <property type="evidence" value="ECO:0007669"/>
    <property type="project" value="InterPro"/>
</dbReference>